<reference evidence="3" key="1">
    <citation type="submission" date="2022-12" db="EMBL/GenBank/DDBJ databases">
        <authorList>
            <person name="Webb A."/>
        </authorList>
    </citation>
    <scope>NUCLEOTIDE SEQUENCE</scope>
    <source>
        <strain evidence="3">Pd1</strain>
    </source>
</reference>
<dbReference type="Gene3D" id="3.30.1520.10">
    <property type="entry name" value="Phox-like domain"/>
    <property type="match status" value="1"/>
</dbReference>
<dbReference type="EMBL" id="CANTFM010000596">
    <property type="protein sequence ID" value="CAI5726112.1"/>
    <property type="molecule type" value="Genomic_DNA"/>
</dbReference>
<evidence type="ECO:0000313" key="4">
    <source>
        <dbReference type="Proteomes" id="UP001162029"/>
    </source>
</evidence>
<comment type="caution">
    <text evidence="3">The sequence shown here is derived from an EMBL/GenBank/DDBJ whole genome shotgun (WGS) entry which is preliminary data.</text>
</comment>
<name>A0AAV0TW90_9STRA</name>
<dbReference type="InterPro" id="IPR001683">
    <property type="entry name" value="PX_dom"/>
</dbReference>
<organism evidence="3 4">
    <name type="scientific">Peronospora destructor</name>
    <dbReference type="NCBI Taxonomy" id="86335"/>
    <lineage>
        <taxon>Eukaryota</taxon>
        <taxon>Sar</taxon>
        <taxon>Stramenopiles</taxon>
        <taxon>Oomycota</taxon>
        <taxon>Peronosporomycetes</taxon>
        <taxon>Peronosporales</taxon>
        <taxon>Peronosporaceae</taxon>
        <taxon>Peronospora</taxon>
    </lineage>
</organism>
<dbReference type="PROSITE" id="PS50195">
    <property type="entry name" value="PX"/>
    <property type="match status" value="1"/>
</dbReference>
<feature type="compositionally biased region" description="Basic and acidic residues" evidence="1">
    <location>
        <begin position="140"/>
        <end position="155"/>
    </location>
</feature>
<evidence type="ECO:0000313" key="3">
    <source>
        <dbReference type="EMBL" id="CAI5726112.1"/>
    </source>
</evidence>
<evidence type="ECO:0000256" key="1">
    <source>
        <dbReference type="SAM" id="MobiDB-lite"/>
    </source>
</evidence>
<feature type="region of interest" description="Disordered" evidence="1">
    <location>
        <begin position="111"/>
        <end position="155"/>
    </location>
</feature>
<protein>
    <recommendedName>
        <fullName evidence="2">PX domain-containing protein</fullName>
    </recommendedName>
</protein>
<keyword evidence="4" id="KW-1185">Reference proteome</keyword>
<feature type="domain" description="PX" evidence="2">
    <location>
        <begin position="1"/>
        <end position="110"/>
    </location>
</feature>
<dbReference type="Proteomes" id="UP001162029">
    <property type="component" value="Unassembled WGS sequence"/>
</dbReference>
<evidence type="ECO:0000259" key="2">
    <source>
        <dbReference type="PROSITE" id="PS50195"/>
    </source>
</evidence>
<dbReference type="InterPro" id="IPR036871">
    <property type="entry name" value="PX_dom_sf"/>
</dbReference>
<dbReference type="Pfam" id="PF00787">
    <property type="entry name" value="PX"/>
    <property type="match status" value="1"/>
</dbReference>
<dbReference type="SUPFAM" id="SSF64268">
    <property type="entry name" value="PX domain"/>
    <property type="match status" value="1"/>
</dbReference>
<gene>
    <name evidence="3" type="ORF">PDE001_LOCUS3503</name>
</gene>
<dbReference type="GO" id="GO:0035091">
    <property type="term" value="F:phosphatidylinositol binding"/>
    <property type="evidence" value="ECO:0007669"/>
    <property type="project" value="InterPro"/>
</dbReference>
<dbReference type="AlphaFoldDB" id="A0AAV0TW90"/>
<accession>A0AAV0TW90</accession>
<sequence length="397" mass="44583">MKSISAHITGFYHSSFHAYTTEVTVDGHRWRLGLRYSKFHEFYDQLVVQEKDFRAEFPPKGTLFFTPKPEERQKQLEVFLQEVLAYYSIKGHPMEVENLLCDLLKVPRHLRSSDRDDDDDVSTSTESILDEPMHEPAAAMEKKDLKEEETEKTQVAETKEVAEALKMEADEPRSVEIKEVEKIVVTSETATIVSLPTSTVQPVSQVADEPLSVELEGEEETALDTAEAEAVTPAPVEESEAAEETIKENIVIADEEMVQEEEADSSSPLVPAVQLAAEIEDAVQQDTVSETHLEDPQVSSLEETDVVLLMEQSVIKSVAHEHTSSNPPLNEERVITEDTILEDVKPKEVATTEQASSWIAAYLPTSLVLFFQHRCMKKTNLVMLCVALLLPMAFARR</sequence>
<proteinExistence type="predicted"/>